<sequence length="133" mass="14763">MKTVKIIIVAVLSVVLGSNSYAQMHDHSQMDMSKTKMDAKTNMASTKTETIKVLGECETCQATIEKASKVDGVSKANWDKSTKLLTLVYDPSKVKSDDIQKKIAAVGYDTEKYKADDKVYAKLNACCKYVRKK</sequence>
<dbReference type="GO" id="GO:0046872">
    <property type="term" value="F:metal ion binding"/>
    <property type="evidence" value="ECO:0007669"/>
    <property type="project" value="InterPro"/>
</dbReference>
<feature type="signal peptide" evidence="1">
    <location>
        <begin position="1"/>
        <end position="22"/>
    </location>
</feature>
<dbReference type="InterPro" id="IPR006121">
    <property type="entry name" value="HMA_dom"/>
</dbReference>
<reference evidence="3" key="1">
    <citation type="journal article" date="2020" name="Int. J. Syst. Evol. Microbiol.">
        <title>Aquipluma nitroreducens gen. nov. sp. nov., a novel facultatively anaerobic bacterium isolated from a freshwater lake.</title>
        <authorList>
            <person name="Watanabe M."/>
            <person name="Kojima H."/>
            <person name="Fukui M."/>
        </authorList>
    </citation>
    <scope>NUCLEOTIDE SEQUENCE</scope>
    <source>
        <strain evidence="3">MeG22</strain>
    </source>
</reference>
<dbReference type="Proteomes" id="UP001193389">
    <property type="component" value="Chromosome"/>
</dbReference>
<dbReference type="Gene3D" id="3.30.70.100">
    <property type="match status" value="1"/>
</dbReference>
<name>A0A5K7SEB3_9BACT</name>
<evidence type="ECO:0000259" key="2">
    <source>
        <dbReference type="Pfam" id="PF00403"/>
    </source>
</evidence>
<dbReference type="RefSeq" id="WP_318348117.1">
    <property type="nucleotide sequence ID" value="NZ_AP018694.1"/>
</dbReference>
<dbReference type="EMBL" id="AP018694">
    <property type="protein sequence ID" value="BBE19910.1"/>
    <property type="molecule type" value="Genomic_DNA"/>
</dbReference>
<dbReference type="CDD" id="cd00371">
    <property type="entry name" value="HMA"/>
    <property type="match status" value="1"/>
</dbReference>
<dbReference type="SUPFAM" id="SSF55008">
    <property type="entry name" value="HMA, heavy metal-associated domain"/>
    <property type="match status" value="1"/>
</dbReference>
<keyword evidence="1" id="KW-0732">Signal</keyword>
<evidence type="ECO:0000256" key="1">
    <source>
        <dbReference type="SAM" id="SignalP"/>
    </source>
</evidence>
<gene>
    <name evidence="3" type="ORF">AQPE_4098</name>
</gene>
<evidence type="ECO:0000313" key="4">
    <source>
        <dbReference type="Proteomes" id="UP001193389"/>
    </source>
</evidence>
<dbReference type="Pfam" id="PF00403">
    <property type="entry name" value="HMA"/>
    <property type="match status" value="1"/>
</dbReference>
<dbReference type="KEGG" id="anf:AQPE_4098"/>
<proteinExistence type="predicted"/>
<accession>A0A5K7SEB3</accession>
<evidence type="ECO:0000313" key="3">
    <source>
        <dbReference type="EMBL" id="BBE19910.1"/>
    </source>
</evidence>
<keyword evidence="4" id="KW-1185">Reference proteome</keyword>
<protein>
    <submittedName>
        <fullName evidence="3">Co/Zn/Cd efflux system membrane fusion protein</fullName>
    </submittedName>
</protein>
<organism evidence="3 4">
    <name type="scientific">Aquipluma nitroreducens</name>
    <dbReference type="NCBI Taxonomy" id="2010828"/>
    <lineage>
        <taxon>Bacteria</taxon>
        <taxon>Pseudomonadati</taxon>
        <taxon>Bacteroidota</taxon>
        <taxon>Bacteroidia</taxon>
        <taxon>Marinilabiliales</taxon>
        <taxon>Prolixibacteraceae</taxon>
        <taxon>Aquipluma</taxon>
    </lineage>
</organism>
<feature type="domain" description="HMA" evidence="2">
    <location>
        <begin position="57"/>
        <end position="109"/>
    </location>
</feature>
<feature type="chain" id="PRO_5024282128" evidence="1">
    <location>
        <begin position="23"/>
        <end position="133"/>
    </location>
</feature>
<dbReference type="InterPro" id="IPR036163">
    <property type="entry name" value="HMA_dom_sf"/>
</dbReference>
<dbReference type="AlphaFoldDB" id="A0A5K7SEB3"/>